<keyword evidence="2" id="KW-1185">Reference proteome</keyword>
<name>A0A922IFL2_SCHHA</name>
<dbReference type="CTD" id="75576607"/>
<dbReference type="EMBL" id="AMPZ03000040">
    <property type="protein sequence ID" value="KAH9579047.1"/>
    <property type="molecule type" value="Genomic_DNA"/>
</dbReference>
<evidence type="ECO:0000313" key="1">
    <source>
        <dbReference type="EMBL" id="KAH9579047.1"/>
    </source>
</evidence>
<comment type="caution">
    <text evidence="1">The sequence shown here is derived from an EMBL/GenBank/DDBJ whole genome shotgun (WGS) entry which is preliminary data.</text>
</comment>
<evidence type="ECO:0000313" key="2">
    <source>
        <dbReference type="Proteomes" id="UP000471633"/>
    </source>
</evidence>
<dbReference type="Proteomes" id="UP000471633">
    <property type="component" value="Unassembled WGS sequence"/>
</dbReference>
<reference evidence="1" key="3">
    <citation type="submission" date="2021-06" db="EMBL/GenBank/DDBJ databases">
        <title>Chromosome-level genome assembly for S. haematobium.</title>
        <authorList>
            <person name="Stroehlein A.J."/>
        </authorList>
    </citation>
    <scope>NUCLEOTIDE SEQUENCE</scope>
</reference>
<reference evidence="1" key="4">
    <citation type="journal article" date="2022" name="PLoS Pathog.">
        <title>Chromosome-level genome of Schistosoma haematobium underpins genome-wide explorations of molecular variation.</title>
        <authorList>
            <person name="Stroehlein A.J."/>
            <person name="Korhonen P.K."/>
            <person name="Lee V.V."/>
            <person name="Ralph S.A."/>
            <person name="Mentink-Kane M."/>
            <person name="You H."/>
            <person name="McManus D.P."/>
            <person name="Tchuente L.T."/>
            <person name="Stothard J.R."/>
            <person name="Kaur P."/>
            <person name="Dudchenko O."/>
            <person name="Aiden E.L."/>
            <person name="Yang B."/>
            <person name="Yang H."/>
            <person name="Emery A.M."/>
            <person name="Webster B.L."/>
            <person name="Brindley P.J."/>
            <person name="Rollinson D."/>
            <person name="Chang B.C.H."/>
            <person name="Gasser R.B."/>
            <person name="Young N.D."/>
        </authorList>
    </citation>
    <scope>NUCLEOTIDE SEQUENCE</scope>
</reference>
<dbReference type="KEGG" id="shx:MS3_00001007"/>
<organism evidence="1 2">
    <name type="scientific">Schistosoma haematobium</name>
    <name type="common">Blood fluke</name>
    <dbReference type="NCBI Taxonomy" id="6185"/>
    <lineage>
        <taxon>Eukaryota</taxon>
        <taxon>Metazoa</taxon>
        <taxon>Spiralia</taxon>
        <taxon>Lophotrochozoa</taxon>
        <taxon>Platyhelminthes</taxon>
        <taxon>Trematoda</taxon>
        <taxon>Digenea</taxon>
        <taxon>Strigeidida</taxon>
        <taxon>Schistosomatoidea</taxon>
        <taxon>Schistosomatidae</taxon>
        <taxon>Schistosoma</taxon>
    </lineage>
</organism>
<dbReference type="GeneID" id="75576607"/>
<protein>
    <submittedName>
        <fullName evidence="1">Uncharacterized protein</fullName>
    </submittedName>
</protein>
<dbReference type="AlphaFoldDB" id="A0A922IFL2"/>
<sequence>MRLKFQYEVDNTQLCSIFIPLLPCSDINKSIENAIYLNETGHETTLSPLPEVNSSVNLIVNYINHKPLGKGFIVDICIKFDGRYESIEVLLKELVIKILVLKVGVLQLI</sequence>
<accession>A0A922IFL2</accession>
<proteinExistence type="predicted"/>
<dbReference type="RefSeq" id="XP_051064108.1">
    <property type="nucleotide sequence ID" value="XM_051208549.1"/>
</dbReference>
<reference evidence="1" key="1">
    <citation type="journal article" date="2012" name="Nat. Genet.">
        <title>Whole-genome sequence of Schistosoma haematobium.</title>
        <authorList>
            <person name="Young N.D."/>
            <person name="Jex A.R."/>
            <person name="Li B."/>
            <person name="Liu S."/>
            <person name="Yang L."/>
            <person name="Xiong Z."/>
            <person name="Li Y."/>
            <person name="Cantacessi C."/>
            <person name="Hall R.S."/>
            <person name="Xu X."/>
            <person name="Chen F."/>
            <person name="Wu X."/>
            <person name="Zerlotini A."/>
            <person name="Oliveira G."/>
            <person name="Hofmann A."/>
            <person name="Zhang G."/>
            <person name="Fang X."/>
            <person name="Kang Y."/>
            <person name="Campbell B.E."/>
            <person name="Loukas A."/>
            <person name="Ranganathan S."/>
            <person name="Rollinson D."/>
            <person name="Rinaldi G."/>
            <person name="Brindley P.J."/>
            <person name="Yang H."/>
            <person name="Wang J."/>
            <person name="Wang J."/>
            <person name="Gasser R.B."/>
        </authorList>
    </citation>
    <scope>NUCLEOTIDE SEQUENCE</scope>
</reference>
<reference evidence="1" key="2">
    <citation type="journal article" date="2019" name="Gigascience">
        <title>High-quality Schistosoma haematobium genome achieved by single-molecule and long-range sequencing.</title>
        <authorList>
            <person name="Stroehlein A.J."/>
            <person name="Korhonen P.K."/>
            <person name="Chong T.M."/>
            <person name="Lim Y.L."/>
            <person name="Chan K.G."/>
            <person name="Webster B."/>
            <person name="Rollinson D."/>
            <person name="Brindley P.J."/>
            <person name="Gasser R.B."/>
            <person name="Young N.D."/>
        </authorList>
    </citation>
    <scope>NUCLEOTIDE SEQUENCE</scope>
</reference>
<gene>
    <name evidence="1" type="ORF">MS3_00001007</name>
</gene>